<evidence type="ECO:0000313" key="2">
    <source>
        <dbReference type="Proteomes" id="UP000199623"/>
    </source>
</evidence>
<keyword evidence="2" id="KW-1185">Reference proteome</keyword>
<dbReference type="STRING" id="200378.SAMN05216553_12448"/>
<protein>
    <submittedName>
        <fullName evidence="1">Uncharacterized protein</fullName>
    </submittedName>
</protein>
<dbReference type="Proteomes" id="UP000199623">
    <property type="component" value="Unassembled WGS sequence"/>
</dbReference>
<proteinExistence type="predicted"/>
<name>A0A1G8CU71_9PSEU</name>
<sequence>MGEKRLVLVLDYPGRRAESRVADLGLESFGFEVRALLTEPFPREYDAARYAAELVRRHGPFEDVAAVLAYCMAAPIAQEVAASCGAPVPLVLFDGEPSTPQAIAEQYRVGLAQVREQFGGAATAGELPLPYRDEDLLPDPAGCVSKMRQSFVDLATEALRLDGEDEDTAEIAEQIADFYVDWLTHLVAAHNATRPRWGGAVFHVVSREHSMRGHWPGSTDTTVVAVDSTRNELLSHPDTRTAVLDHLGVADRASAAVLAGDEMKEAQR</sequence>
<accession>A0A1G8CU71</accession>
<dbReference type="RefSeq" id="WP_176947129.1">
    <property type="nucleotide sequence ID" value="NZ_FNCC01000024.1"/>
</dbReference>
<gene>
    <name evidence="1" type="ORF">SAMN05216553_12448</name>
</gene>
<dbReference type="AlphaFoldDB" id="A0A1G8CU71"/>
<organism evidence="1 2">
    <name type="scientific">Lentzea fradiae</name>
    <dbReference type="NCBI Taxonomy" id="200378"/>
    <lineage>
        <taxon>Bacteria</taxon>
        <taxon>Bacillati</taxon>
        <taxon>Actinomycetota</taxon>
        <taxon>Actinomycetes</taxon>
        <taxon>Pseudonocardiales</taxon>
        <taxon>Pseudonocardiaceae</taxon>
        <taxon>Lentzea</taxon>
    </lineage>
</organism>
<dbReference type="EMBL" id="FNCC01000024">
    <property type="protein sequence ID" value="SDH49067.1"/>
    <property type="molecule type" value="Genomic_DNA"/>
</dbReference>
<evidence type="ECO:0000313" key="1">
    <source>
        <dbReference type="EMBL" id="SDH49067.1"/>
    </source>
</evidence>
<reference evidence="2" key="1">
    <citation type="submission" date="2016-10" db="EMBL/GenBank/DDBJ databases">
        <authorList>
            <person name="Varghese N."/>
            <person name="Submissions S."/>
        </authorList>
    </citation>
    <scope>NUCLEOTIDE SEQUENCE [LARGE SCALE GENOMIC DNA]</scope>
    <source>
        <strain evidence="2">CGMCC 4.3506</strain>
    </source>
</reference>